<dbReference type="InterPro" id="IPR050339">
    <property type="entry name" value="CC_SR_Kinase"/>
</dbReference>
<dbReference type="InterPro" id="IPR017441">
    <property type="entry name" value="Protein_kinase_ATP_BS"/>
</dbReference>
<reference evidence="14" key="1">
    <citation type="journal article" date="2016" name="Nat. Commun.">
        <title>The channel catfish genome sequence provides insights into the evolution of scale formation in teleosts.</title>
        <authorList>
            <person name="Liu Z."/>
            <person name="Liu S."/>
            <person name="Yao J."/>
            <person name="Bao L."/>
            <person name="Zhang J."/>
            <person name="Li Y."/>
            <person name="Jiang C."/>
            <person name="Sun L."/>
            <person name="Wang R."/>
            <person name="Zhang Y."/>
            <person name="Zhou T."/>
            <person name="Zeng Q."/>
            <person name="Fu Q."/>
            <person name="Gao S."/>
            <person name="Li N."/>
            <person name="Koren S."/>
            <person name="Jiang Y."/>
            <person name="Zimin A."/>
            <person name="Xu P."/>
            <person name="Phillippy A.M."/>
            <person name="Geng X."/>
            <person name="Song L."/>
            <person name="Sun F."/>
            <person name="Li C."/>
            <person name="Wang X."/>
            <person name="Chen A."/>
            <person name="Jin Y."/>
            <person name="Yuan Z."/>
            <person name="Yang Y."/>
            <person name="Tan S."/>
            <person name="Peatman E."/>
            <person name="Lu J."/>
            <person name="Qin Z."/>
            <person name="Dunham R."/>
            <person name="Li Z."/>
            <person name="Sonstegard T."/>
            <person name="Feng J."/>
            <person name="Danzmann R.G."/>
            <person name="Schroeder S."/>
            <person name="Scheffler B."/>
            <person name="Duke M.V."/>
            <person name="Ballard L."/>
            <person name="Kucuktas H."/>
            <person name="Kaltenboeck L."/>
            <person name="Liu H."/>
            <person name="Armbruster J."/>
            <person name="Xie Y."/>
            <person name="Kirby M.L."/>
            <person name="Tian Y."/>
            <person name="Flanagan M.E."/>
            <person name="Mu W."/>
            <person name="Waldbieser G.C."/>
        </authorList>
    </citation>
    <scope>NUCLEOTIDE SEQUENCE [LARGE SCALE GENOMIC DNA]</scope>
    <source>
        <strain evidence="14">SDA103</strain>
    </source>
</reference>
<feature type="domain" description="DRBM" evidence="13">
    <location>
        <begin position="195"/>
        <end position="225"/>
    </location>
</feature>
<dbReference type="PROSITE" id="PS00107">
    <property type="entry name" value="PROTEIN_KINASE_ATP"/>
    <property type="match status" value="1"/>
</dbReference>
<keyword evidence="5 10" id="KW-0547">Nucleotide-binding</keyword>
<dbReference type="PROSITE" id="PS50011">
    <property type="entry name" value="PROTEIN_KINASE_DOM"/>
    <property type="match status" value="1"/>
</dbReference>
<dbReference type="Gene3D" id="3.30.160.20">
    <property type="match status" value="3"/>
</dbReference>
<dbReference type="PANTHER" id="PTHR11042">
    <property type="entry name" value="EUKARYOTIC TRANSLATION INITIATION FACTOR 2-ALPHA KINASE EIF2-ALPHA KINASE -RELATED"/>
    <property type="match status" value="1"/>
</dbReference>
<evidence type="ECO:0000256" key="10">
    <source>
        <dbReference type="PROSITE-ProRule" id="PRU10141"/>
    </source>
</evidence>
<evidence type="ECO:0000259" key="12">
    <source>
        <dbReference type="PROSITE" id="PS50011"/>
    </source>
</evidence>
<evidence type="ECO:0000256" key="6">
    <source>
        <dbReference type="ARBA" id="ARBA00022777"/>
    </source>
</evidence>
<dbReference type="SUPFAM" id="SSF56112">
    <property type="entry name" value="Protein kinase-like (PK-like)"/>
    <property type="match status" value="1"/>
</dbReference>
<dbReference type="PROSITE" id="PS50137">
    <property type="entry name" value="DS_RBD"/>
    <property type="match status" value="3"/>
</dbReference>
<dbReference type="FunFam" id="3.30.200.20:FF:000548">
    <property type="entry name" value="Z-DNA binding protein kinase"/>
    <property type="match status" value="1"/>
</dbReference>
<gene>
    <name evidence="15" type="primary">eif2ak2</name>
</gene>
<dbReference type="GO" id="GO:0005524">
    <property type="term" value="F:ATP binding"/>
    <property type="evidence" value="ECO:0007669"/>
    <property type="project" value="UniProtKB-UniRule"/>
</dbReference>
<keyword evidence="2" id="KW-0723">Serine/threonine-protein kinase</keyword>
<dbReference type="PANTHER" id="PTHR11042:SF194">
    <property type="entry name" value="DOUBLE-STRANDED RNA ACTIVATED PROTEIN KINASE"/>
    <property type="match status" value="1"/>
</dbReference>
<evidence type="ECO:0000256" key="5">
    <source>
        <dbReference type="ARBA" id="ARBA00022741"/>
    </source>
</evidence>
<evidence type="ECO:0000256" key="1">
    <source>
        <dbReference type="ARBA" id="ARBA00012513"/>
    </source>
</evidence>
<dbReference type="InterPro" id="IPR008271">
    <property type="entry name" value="Ser/Thr_kinase_AS"/>
</dbReference>
<dbReference type="Pfam" id="PF00035">
    <property type="entry name" value="dsrm"/>
    <property type="match status" value="2"/>
</dbReference>
<feature type="domain" description="DRBM" evidence="13">
    <location>
        <begin position="98"/>
        <end position="169"/>
    </location>
</feature>
<keyword evidence="3" id="KW-0597">Phosphoprotein</keyword>
<dbReference type="GO" id="GO:0005737">
    <property type="term" value="C:cytoplasm"/>
    <property type="evidence" value="ECO:0007669"/>
    <property type="project" value="TreeGrafter"/>
</dbReference>
<dbReference type="GO" id="GO:0004694">
    <property type="term" value="F:eukaryotic translation initiation factor 2alpha kinase activity"/>
    <property type="evidence" value="ECO:0007669"/>
    <property type="project" value="TreeGrafter"/>
</dbReference>
<dbReference type="SMART" id="SM00220">
    <property type="entry name" value="S_TKc"/>
    <property type="match status" value="1"/>
</dbReference>
<evidence type="ECO:0000256" key="8">
    <source>
        <dbReference type="ARBA" id="ARBA00037982"/>
    </source>
</evidence>
<keyword evidence="6 15" id="KW-0418">Kinase</keyword>
<feature type="compositionally biased region" description="Polar residues" evidence="11">
    <location>
        <begin position="309"/>
        <end position="322"/>
    </location>
</feature>
<name>A0A979EH94_ICTPU</name>
<dbReference type="InterPro" id="IPR014720">
    <property type="entry name" value="dsRBD_dom"/>
</dbReference>
<dbReference type="Gene3D" id="3.30.200.20">
    <property type="entry name" value="Phosphorylase Kinase, domain 1"/>
    <property type="match status" value="1"/>
</dbReference>
<keyword evidence="4" id="KW-0808">Transferase</keyword>
<dbReference type="GO" id="GO:0003723">
    <property type="term" value="F:RNA binding"/>
    <property type="evidence" value="ECO:0007669"/>
    <property type="project" value="UniProtKB-UniRule"/>
</dbReference>
<dbReference type="Proteomes" id="UP000221080">
    <property type="component" value="Chromosome 3"/>
</dbReference>
<dbReference type="FunFam" id="1.10.510.10:FF:000251">
    <property type="entry name" value="eukaryotic translation initiation factor 2-alpha kinase 3"/>
    <property type="match status" value="1"/>
</dbReference>
<dbReference type="AlphaFoldDB" id="A0A979EH94"/>
<dbReference type="RefSeq" id="XP_047010374.1">
    <property type="nucleotide sequence ID" value="XM_047154418.2"/>
</dbReference>
<evidence type="ECO:0000313" key="14">
    <source>
        <dbReference type="Proteomes" id="UP000221080"/>
    </source>
</evidence>
<evidence type="ECO:0000256" key="2">
    <source>
        <dbReference type="ARBA" id="ARBA00022527"/>
    </source>
</evidence>
<accession>A0A979EH94</accession>
<dbReference type="PROSITE" id="PS00108">
    <property type="entry name" value="PROTEIN_KINASE_ST"/>
    <property type="match status" value="1"/>
</dbReference>
<dbReference type="Pfam" id="PF00069">
    <property type="entry name" value="Pkinase"/>
    <property type="match status" value="1"/>
</dbReference>
<keyword evidence="9" id="KW-0694">RNA-binding</keyword>
<proteinExistence type="inferred from homology"/>
<dbReference type="GeneID" id="108263213"/>
<dbReference type="SUPFAM" id="SSF54768">
    <property type="entry name" value="dsRNA-binding domain-like"/>
    <property type="match status" value="3"/>
</dbReference>
<evidence type="ECO:0000256" key="3">
    <source>
        <dbReference type="ARBA" id="ARBA00022553"/>
    </source>
</evidence>
<keyword evidence="14" id="KW-1185">Reference proteome</keyword>
<dbReference type="SMART" id="SM00358">
    <property type="entry name" value="DSRM"/>
    <property type="match status" value="2"/>
</dbReference>
<dbReference type="EC" id="2.7.11.1" evidence="1"/>
<evidence type="ECO:0000256" key="7">
    <source>
        <dbReference type="ARBA" id="ARBA00022840"/>
    </source>
</evidence>
<reference evidence="15" key="2">
    <citation type="submission" date="2025-08" db="UniProtKB">
        <authorList>
            <consortium name="RefSeq"/>
        </authorList>
    </citation>
    <scope>IDENTIFICATION</scope>
    <source>
        <tissue evidence="15">Blood</tissue>
    </source>
</reference>
<organism evidence="14 15">
    <name type="scientific">Ictalurus punctatus</name>
    <name type="common">Channel catfish</name>
    <name type="synonym">Silurus punctatus</name>
    <dbReference type="NCBI Taxonomy" id="7998"/>
    <lineage>
        <taxon>Eukaryota</taxon>
        <taxon>Metazoa</taxon>
        <taxon>Chordata</taxon>
        <taxon>Craniata</taxon>
        <taxon>Vertebrata</taxon>
        <taxon>Euteleostomi</taxon>
        <taxon>Actinopterygii</taxon>
        <taxon>Neopterygii</taxon>
        <taxon>Teleostei</taxon>
        <taxon>Ostariophysi</taxon>
        <taxon>Siluriformes</taxon>
        <taxon>Ictaluridae</taxon>
        <taxon>Ictalurus</taxon>
    </lineage>
</organism>
<feature type="compositionally biased region" description="Polar residues" evidence="11">
    <location>
        <begin position="287"/>
        <end position="302"/>
    </location>
</feature>
<dbReference type="Gene3D" id="1.10.510.10">
    <property type="entry name" value="Transferase(Phosphotransferase) domain 1"/>
    <property type="match status" value="1"/>
</dbReference>
<dbReference type="InterPro" id="IPR000719">
    <property type="entry name" value="Prot_kinase_dom"/>
</dbReference>
<feature type="compositionally biased region" description="Low complexity" evidence="11">
    <location>
        <begin position="226"/>
        <end position="248"/>
    </location>
</feature>
<feature type="region of interest" description="Disordered" evidence="11">
    <location>
        <begin position="226"/>
        <end position="325"/>
    </location>
</feature>
<keyword evidence="7 10" id="KW-0067">ATP-binding</keyword>
<evidence type="ECO:0000259" key="13">
    <source>
        <dbReference type="PROSITE" id="PS50137"/>
    </source>
</evidence>
<dbReference type="CTD" id="5610"/>
<feature type="binding site" evidence="10">
    <location>
        <position position="360"/>
    </location>
    <ligand>
        <name>ATP</name>
        <dbReference type="ChEBI" id="CHEBI:30616"/>
    </ligand>
</feature>
<feature type="domain" description="Protein kinase" evidence="12">
    <location>
        <begin position="331"/>
        <end position="610"/>
    </location>
</feature>
<comment type="similarity">
    <text evidence="8">Belongs to the protein kinase superfamily. Ser/Thr protein kinase family. GCN2 subfamily.</text>
</comment>
<dbReference type="GO" id="GO:0005634">
    <property type="term" value="C:nucleus"/>
    <property type="evidence" value="ECO:0007669"/>
    <property type="project" value="TreeGrafter"/>
</dbReference>
<feature type="domain" description="DRBM" evidence="13">
    <location>
        <begin position="7"/>
        <end position="75"/>
    </location>
</feature>
<sequence length="625" mass="71719">MDAGQTNYVGLLNERAQKKGWTVRFDLVQTVGPDHIKTFTMRVVMNDRSYPEGVGRNKKEAKQNAAKNALRVWENDEPVNTETILNSSASVLPVTQVNFICWLNEYSHKERLPFKPKETTKMSQGSNIQMCRYVCNYVCGDKEFPEATGNSKKEAKEAAAKLVYELLTEQEKEQVIDENGNGEEITDIQNLRFIISGKEYPEACGKTAKEAKQKAAQLAWSELQDSDFSSQVSSPSSMSESADGASSSEKISKNDSKSESIVFKSTPSVPEPQPLDVKPKRQLAAVFQNSPVNNKKQSNINSPEMAKPSSKSTTISKQQPTKSRFLEEFNRESITRIGKGGFGRVFKARRKLEDKNFAVKIVKDNEKARREVKALSRLKHPNIVRYHTSWTEETEYRDDASETFSTSSSGSGSDFLYIQMEFCEGETLREWIEERNKNPEKYPERRQEAAEIIKQVLEAVKYVHLKKLFHRDLKPANIMFGHNKGDVKVVDFGLVTKEEENDDGNLLERTKRAGTRSYMSPEQRQENRDYCKKVDIYAVGLIYFELLWCFATQSEKQKQWDNIRSKKFPEEFSKRFDFEHKLIERMLCENPDGRPEASDLLTELEQHYATTASTEHNTYKENRTY</sequence>
<evidence type="ECO:0000313" key="15">
    <source>
        <dbReference type="RefSeq" id="XP_047010374.1"/>
    </source>
</evidence>
<dbReference type="InterPro" id="IPR011009">
    <property type="entry name" value="Kinase-like_dom_sf"/>
</dbReference>
<protein>
    <recommendedName>
        <fullName evidence="1">non-specific serine/threonine protein kinase</fullName>
        <ecNumber evidence="1">2.7.11.1</ecNumber>
    </recommendedName>
</protein>
<evidence type="ECO:0000256" key="9">
    <source>
        <dbReference type="PROSITE-ProRule" id="PRU00266"/>
    </source>
</evidence>
<evidence type="ECO:0000256" key="4">
    <source>
        <dbReference type="ARBA" id="ARBA00022679"/>
    </source>
</evidence>
<evidence type="ECO:0000256" key="11">
    <source>
        <dbReference type="SAM" id="MobiDB-lite"/>
    </source>
</evidence>